<dbReference type="Proteomes" id="UP000270094">
    <property type="component" value="Unassembled WGS sequence"/>
</dbReference>
<dbReference type="CDD" id="cd21792">
    <property type="entry name" value="Rad21_Rec8_M_NXP1-like"/>
    <property type="match status" value="1"/>
</dbReference>
<sequence>MDDGGALFHDVGHGEGSLDVQDDLQLGAAANNLGGVAEQQESFALEPLEASALDRQQERRRRKRRLIIDDQKNIGGDEMKSNMADYSDTLQSLDLAPPTRRLMRMKESGIVEKLFHLPGCIFMKAKPLVRLYQSHLVMRARVEEVLKADEIRREMDMSETIDDEIPYGAVSS</sequence>
<evidence type="ECO:0000313" key="2">
    <source>
        <dbReference type="Proteomes" id="UP000270094"/>
    </source>
</evidence>
<evidence type="ECO:0000313" key="1">
    <source>
        <dbReference type="EMBL" id="VDM78943.1"/>
    </source>
</evidence>
<dbReference type="PANTHER" id="PTHR12585:SF69">
    <property type="entry name" value="FI11703P"/>
    <property type="match status" value="1"/>
</dbReference>
<proteinExistence type="predicted"/>
<dbReference type="GO" id="GO:0003682">
    <property type="term" value="F:chromatin binding"/>
    <property type="evidence" value="ECO:0007669"/>
    <property type="project" value="TreeGrafter"/>
</dbReference>
<accession>A0A3P7JE28</accession>
<dbReference type="InterPro" id="IPR049589">
    <property type="entry name" value="NXP1_M-like"/>
</dbReference>
<organism evidence="1 2">
    <name type="scientific">Strongylus vulgaris</name>
    <name type="common">Blood worm</name>
    <dbReference type="NCBI Taxonomy" id="40348"/>
    <lineage>
        <taxon>Eukaryota</taxon>
        <taxon>Metazoa</taxon>
        <taxon>Ecdysozoa</taxon>
        <taxon>Nematoda</taxon>
        <taxon>Chromadorea</taxon>
        <taxon>Rhabditida</taxon>
        <taxon>Rhabditina</taxon>
        <taxon>Rhabditomorpha</taxon>
        <taxon>Strongyloidea</taxon>
        <taxon>Strongylidae</taxon>
        <taxon>Strongylus</taxon>
    </lineage>
</organism>
<protein>
    <submittedName>
        <fullName evidence="1">Uncharacterized protein</fullName>
    </submittedName>
</protein>
<keyword evidence="2" id="KW-1185">Reference proteome</keyword>
<reference evidence="1 2" key="1">
    <citation type="submission" date="2018-11" db="EMBL/GenBank/DDBJ databases">
        <authorList>
            <consortium name="Pathogen Informatics"/>
        </authorList>
    </citation>
    <scope>NUCLEOTIDE SEQUENCE [LARGE SCALE GENOMIC DNA]</scope>
</reference>
<dbReference type="AlphaFoldDB" id="A0A3P7JE28"/>
<name>A0A3P7JE28_STRVU</name>
<dbReference type="InterPro" id="IPR039781">
    <property type="entry name" value="Rad21/Rec8-like"/>
</dbReference>
<dbReference type="GO" id="GO:0007062">
    <property type="term" value="P:sister chromatid cohesion"/>
    <property type="evidence" value="ECO:0007669"/>
    <property type="project" value="InterPro"/>
</dbReference>
<dbReference type="OrthoDB" id="10071381at2759"/>
<gene>
    <name evidence="1" type="ORF">SVUK_LOCUS13941</name>
</gene>
<dbReference type="GO" id="GO:0008278">
    <property type="term" value="C:cohesin complex"/>
    <property type="evidence" value="ECO:0007669"/>
    <property type="project" value="InterPro"/>
</dbReference>
<dbReference type="PANTHER" id="PTHR12585">
    <property type="entry name" value="SCC1 / RAD21 FAMILY MEMBER"/>
    <property type="match status" value="1"/>
</dbReference>
<dbReference type="GO" id="GO:1990414">
    <property type="term" value="P:replication-born double-strand break repair via sister chromatid exchange"/>
    <property type="evidence" value="ECO:0007669"/>
    <property type="project" value="TreeGrafter"/>
</dbReference>
<dbReference type="EMBL" id="UYYB01103415">
    <property type="protein sequence ID" value="VDM78943.1"/>
    <property type="molecule type" value="Genomic_DNA"/>
</dbReference>